<dbReference type="Proteomes" id="UP001209694">
    <property type="component" value="Unassembled WGS sequence"/>
</dbReference>
<name>A0A2N0AVK3_9LEPT</name>
<dbReference type="NCBIfam" id="NF047596">
    <property type="entry name" value="LIMLP_15305_fam"/>
    <property type="match status" value="1"/>
</dbReference>
<comment type="caution">
    <text evidence="1">The sequence shown here is derived from an EMBL/GenBank/DDBJ whole genome shotgun (WGS) entry which is preliminary data.</text>
</comment>
<dbReference type="AlphaFoldDB" id="A0A2N0AVK3"/>
<organism evidence="1 2">
    <name type="scientific">Leptospira levettii</name>
    <dbReference type="NCBI Taxonomy" id="2023178"/>
    <lineage>
        <taxon>Bacteria</taxon>
        <taxon>Pseudomonadati</taxon>
        <taxon>Spirochaetota</taxon>
        <taxon>Spirochaetia</taxon>
        <taxon>Leptospirales</taxon>
        <taxon>Leptospiraceae</taxon>
        <taxon>Leptospira</taxon>
    </lineage>
</organism>
<dbReference type="RefSeq" id="WP_100725529.1">
    <property type="nucleotide sequence ID" value="NZ_JAMQPS010000001.1"/>
</dbReference>
<protein>
    <submittedName>
        <fullName evidence="1">Uncharacterized protein</fullName>
    </submittedName>
</protein>
<sequence>MDQTWLKTTLERFKNEQDPIRKFLKETKLFEEALANQEFEKTDLLIRKELAGLLTTFKESFRKLEEGFVQKAQIQNIGKTNPATTLLDRIIMKVTSAGYGLNGLGTGVQATSAEIEKVLNHDFSMLEKVGVLQKEILETLPTSFATNPEAAIESINKLLLDFESQFEARNSIFLKS</sequence>
<reference evidence="1" key="1">
    <citation type="submission" date="2022-06" db="EMBL/GenBank/DDBJ databases">
        <title>Leptospira isolates from biofilms formed at urban environments.</title>
        <authorList>
            <person name="Ribeiro P.S."/>
            <person name="Sousa T."/>
            <person name="Carvalho N."/>
            <person name="Aburjaile F."/>
            <person name="Neves F."/>
            <person name="Oliveira D."/>
            <person name="Blanco L."/>
            <person name="Lima J."/>
            <person name="Costa F."/>
            <person name="Brenig B."/>
            <person name="Soares S."/>
            <person name="Ramos R."/>
            <person name="Goes-Neto A."/>
            <person name="Matiuzzi M."/>
            <person name="Azevedo V."/>
            <person name="Ristow P."/>
        </authorList>
    </citation>
    <scope>NUCLEOTIDE SEQUENCE</scope>
    <source>
        <strain evidence="1">VSF7</strain>
    </source>
</reference>
<evidence type="ECO:0000313" key="2">
    <source>
        <dbReference type="Proteomes" id="UP001209694"/>
    </source>
</evidence>
<evidence type="ECO:0000313" key="1">
    <source>
        <dbReference type="EMBL" id="MCW7513786.1"/>
    </source>
</evidence>
<accession>A0A2N0AVK3</accession>
<dbReference type="GeneID" id="93340434"/>
<gene>
    <name evidence="1" type="ORF">ND810_01355</name>
</gene>
<dbReference type="EMBL" id="JAMQQD010000001">
    <property type="protein sequence ID" value="MCW7513786.1"/>
    <property type="molecule type" value="Genomic_DNA"/>
</dbReference>
<proteinExistence type="predicted"/>